<dbReference type="GO" id="GO:0045579">
    <property type="term" value="P:positive regulation of B cell differentiation"/>
    <property type="evidence" value="ECO:0007669"/>
    <property type="project" value="TreeGrafter"/>
</dbReference>
<dbReference type="GO" id="GO:0005819">
    <property type="term" value="C:spindle"/>
    <property type="evidence" value="ECO:0007669"/>
    <property type="project" value="TreeGrafter"/>
</dbReference>
<comment type="subcellular location">
    <subcellularLocation>
        <location evidence="1">Cytoplasm</location>
    </subcellularLocation>
</comment>
<dbReference type="GO" id="GO:0001782">
    <property type="term" value="P:B cell homeostasis"/>
    <property type="evidence" value="ECO:0007669"/>
    <property type="project" value="TreeGrafter"/>
</dbReference>
<protein>
    <submittedName>
        <fullName evidence="3">Protein phosphatase 2 regulatory subunit B''gamma</fullName>
    </submittedName>
</protein>
<name>A0A667G3D8_LYNCA</name>
<accession>A0A667G3D8</accession>
<dbReference type="GO" id="GO:0035303">
    <property type="term" value="P:regulation of dephosphorylation"/>
    <property type="evidence" value="ECO:0007669"/>
    <property type="project" value="InterPro"/>
</dbReference>
<dbReference type="GO" id="GO:0005737">
    <property type="term" value="C:cytoplasm"/>
    <property type="evidence" value="ECO:0007669"/>
    <property type="project" value="UniProtKB-SubCell"/>
</dbReference>
<reference evidence="3" key="1">
    <citation type="submission" date="2025-08" db="UniProtKB">
        <authorList>
            <consortium name="Ensembl"/>
        </authorList>
    </citation>
    <scope>IDENTIFICATION</scope>
</reference>
<dbReference type="PANTHER" id="PTHR12085">
    <property type="entry name" value="SERINE/THREONINE-PROTEIN PHOSPHATASE 2A REGULATORY SUBUNIT B'' SUBUNIT GAMMA"/>
    <property type="match status" value="1"/>
</dbReference>
<gene>
    <name evidence="3" type="primary">PPP2R3C</name>
</gene>
<dbReference type="Proteomes" id="UP000472241">
    <property type="component" value="Unplaced"/>
</dbReference>
<evidence type="ECO:0000256" key="2">
    <source>
        <dbReference type="ARBA" id="ARBA00022490"/>
    </source>
</evidence>
<dbReference type="GO" id="GO:0005813">
    <property type="term" value="C:centrosome"/>
    <property type="evidence" value="ECO:0007669"/>
    <property type="project" value="TreeGrafter"/>
</dbReference>
<dbReference type="GO" id="GO:0043029">
    <property type="term" value="P:T cell homeostasis"/>
    <property type="evidence" value="ECO:0007669"/>
    <property type="project" value="TreeGrafter"/>
</dbReference>
<dbReference type="InterPro" id="IPR039865">
    <property type="entry name" value="PPP2R3C"/>
</dbReference>
<dbReference type="GO" id="GO:0030865">
    <property type="term" value="P:cortical cytoskeleton organization"/>
    <property type="evidence" value="ECO:0007669"/>
    <property type="project" value="TreeGrafter"/>
</dbReference>
<evidence type="ECO:0000313" key="4">
    <source>
        <dbReference type="Proteomes" id="UP000472241"/>
    </source>
</evidence>
<keyword evidence="2" id="KW-0963">Cytoplasm</keyword>
<proteinExistence type="predicted"/>
<dbReference type="AlphaFoldDB" id="A0A667G3D8"/>
<keyword evidence="4" id="KW-1185">Reference proteome</keyword>
<dbReference type="PANTHER" id="PTHR12085:SF3">
    <property type="entry name" value="SERINE_THREONINE-PROTEIN PHOSPHATASE 2A REGULATORY SUBUNIT B'' SUBUNIT GAMMA"/>
    <property type="match status" value="1"/>
</dbReference>
<dbReference type="Ensembl" id="ENSLCNT00005010776.1">
    <property type="protein sequence ID" value="ENSLCNP00005009606.1"/>
    <property type="gene ID" value="ENSLCNG00005006256.1"/>
</dbReference>
<organism evidence="3 4">
    <name type="scientific">Lynx canadensis</name>
    <name type="common">Canada lynx</name>
    <name type="synonym">Felis canadensis</name>
    <dbReference type="NCBI Taxonomy" id="61383"/>
    <lineage>
        <taxon>Eukaryota</taxon>
        <taxon>Metazoa</taxon>
        <taxon>Chordata</taxon>
        <taxon>Craniata</taxon>
        <taxon>Vertebrata</taxon>
        <taxon>Euteleostomi</taxon>
        <taxon>Mammalia</taxon>
        <taxon>Eutheria</taxon>
        <taxon>Laurasiatheria</taxon>
        <taxon>Carnivora</taxon>
        <taxon>Feliformia</taxon>
        <taxon>Felidae</taxon>
        <taxon>Felinae</taxon>
        <taxon>Lynx</taxon>
    </lineage>
</organism>
<evidence type="ECO:0000256" key="1">
    <source>
        <dbReference type="ARBA" id="ARBA00004496"/>
    </source>
</evidence>
<dbReference type="GO" id="GO:0000226">
    <property type="term" value="P:microtubule cytoskeleton organization"/>
    <property type="evidence" value="ECO:0007669"/>
    <property type="project" value="TreeGrafter"/>
</dbReference>
<reference evidence="3" key="2">
    <citation type="submission" date="2025-09" db="UniProtKB">
        <authorList>
            <consortium name="Ensembl"/>
        </authorList>
    </citation>
    <scope>IDENTIFICATION</scope>
</reference>
<sequence length="188" mass="22604">MDWKEILRRRLATPSTGTNKKKSEQELKDEEMDLFTKYYSEWKGDRKNTNEFYKTIPRFYYRLPAEDEVLLQKLREESRAVFLQRKSRELLDNEELQNLWFLLDKHQTPPMIGEEAMINYENFLKVGEKAGPKCKQFFTAKVFAKLLHTDSYGRISIMQFFNYVMRKGDSFSLCLNSSGNQRFWYMLL</sequence>
<evidence type="ECO:0000313" key="3">
    <source>
        <dbReference type="Ensembl" id="ENSLCNP00005009606.1"/>
    </source>
</evidence>